<dbReference type="PROSITE" id="PS50177">
    <property type="entry name" value="NTF2_DOMAIN"/>
    <property type="match status" value="1"/>
</dbReference>
<evidence type="ECO:0000259" key="13">
    <source>
        <dbReference type="PROSITE" id="PS50177"/>
    </source>
</evidence>
<keyword evidence="5" id="KW-0433">Leucine-rich repeat</keyword>
<evidence type="ECO:0000313" key="15">
    <source>
        <dbReference type="EMBL" id="AOW00802.1"/>
    </source>
</evidence>
<dbReference type="GeneID" id="2906541"/>
<dbReference type="SMART" id="SM00804">
    <property type="entry name" value="TAP_C"/>
    <property type="match status" value="1"/>
</dbReference>
<dbReference type="Gene3D" id="1.10.8.10">
    <property type="entry name" value="DNA helicase RuvA subunit, C-terminal domain"/>
    <property type="match status" value="1"/>
</dbReference>
<dbReference type="AlphaFoldDB" id="A0A1D8N587"/>
<dbReference type="SUPFAM" id="SSF54427">
    <property type="entry name" value="NTF2-like"/>
    <property type="match status" value="1"/>
</dbReference>
<dbReference type="CDD" id="cd14342">
    <property type="entry name" value="UBA_TAP-C"/>
    <property type="match status" value="1"/>
</dbReference>
<dbReference type="PANTHER" id="PTHR10662">
    <property type="entry name" value="NUCLEAR RNA EXPORT FACTOR"/>
    <property type="match status" value="1"/>
</dbReference>
<dbReference type="Pfam" id="PF24048">
    <property type="entry name" value="LRR_NXF1-5"/>
    <property type="match status" value="1"/>
</dbReference>
<gene>
    <name evidence="15" type="ORF">YALI1_A18286g</name>
</gene>
<dbReference type="InterPro" id="IPR001611">
    <property type="entry name" value="Leu-rich_rpt"/>
</dbReference>
<keyword evidence="7" id="KW-0509">mRNA transport</keyword>
<feature type="signal peptide" evidence="12">
    <location>
        <begin position="1"/>
        <end position="23"/>
    </location>
</feature>
<dbReference type="PROSITE" id="PS51281">
    <property type="entry name" value="TAP_C"/>
    <property type="match status" value="1"/>
</dbReference>
<proteinExistence type="inferred from homology"/>
<dbReference type="eggNOG" id="KOG3763">
    <property type="taxonomic scope" value="Eukaryota"/>
</dbReference>
<dbReference type="Pfam" id="PF18444">
    <property type="entry name" value="RRM_9"/>
    <property type="match status" value="1"/>
</dbReference>
<dbReference type="PROSITE" id="PS51450">
    <property type="entry name" value="LRR"/>
    <property type="match status" value="1"/>
</dbReference>
<dbReference type="InterPro" id="IPR005637">
    <property type="entry name" value="TAP_C_dom"/>
</dbReference>
<evidence type="ECO:0000256" key="7">
    <source>
        <dbReference type="ARBA" id="ARBA00022816"/>
    </source>
</evidence>
<evidence type="ECO:0000259" key="14">
    <source>
        <dbReference type="PROSITE" id="PS51281"/>
    </source>
</evidence>
<keyword evidence="3" id="KW-0813">Transport</keyword>
<dbReference type="FunFam" id="3.10.450.50:FF:000013">
    <property type="entry name" value="mRNA export factor mex67"/>
    <property type="match status" value="1"/>
</dbReference>
<evidence type="ECO:0000256" key="11">
    <source>
        <dbReference type="SAM" id="MobiDB-lite"/>
    </source>
</evidence>
<dbReference type="Proteomes" id="UP000182444">
    <property type="component" value="Chromosome 1A"/>
</dbReference>
<sequence>MHKQKLHFFKLACIFIFVSPVPPQTMSYRGRGRGRGGYNNSGGRDNNNNSNNSNLTDIEVRGWTNAPKDDLVRFLQDKGGFRLQNPYVDGDVIKARVKNTDARAIGQWSGRRFAGQALQITVKDGPSAAAQSTIETLKRFLESRYSAEDKLLNLAGMGQDQYLIENGLLATTERGSKMFLALLKIAGDTYPVVDSVDLGHNSISDIAGITTLSQTYPELKNLSLANNQIARITDLESWRHKFKSLRELVLVGNPITNQPDYQQQVAQLFPRLIVLDSHVIRDESQIGKVKYPIPLRQTFFENDNIQQMVGGFLANYFQLYDTDRQQLLQLYDPQSTFSVAICSNTPRTMVKGLGQPPWGQYIPLSRNMTKVTTASARTNRLYVGPEQIGRAFTRLPKTKHDLGDPSKFAIDAWTLNGVREPQDTAIFASVHGEYEENIIGNKSDTRSFDRTFVLLPGPNGSMIIASDTLMVRSYAGKDGWTSAAMTGATGGAPGDDFAGLNPDQALIVRQLMEATRLNARYARMCAEQAGFVPEQTMALFKQAQEGGSLPPDAFMS</sequence>
<dbReference type="SUPFAM" id="SSF46934">
    <property type="entry name" value="UBA-like"/>
    <property type="match status" value="1"/>
</dbReference>
<keyword evidence="6" id="KW-0677">Repeat</keyword>
<name>A0A1D8N587_YARLL</name>
<feature type="region of interest" description="Disordered" evidence="11">
    <location>
        <begin position="28"/>
        <end position="56"/>
    </location>
</feature>
<dbReference type="GO" id="GO:0005634">
    <property type="term" value="C:nucleus"/>
    <property type="evidence" value="ECO:0007669"/>
    <property type="project" value="UniProtKB-SubCell"/>
</dbReference>
<dbReference type="InterPro" id="IPR032710">
    <property type="entry name" value="NTF2-like_dom_sf"/>
</dbReference>
<dbReference type="GO" id="GO:0003723">
    <property type="term" value="F:RNA binding"/>
    <property type="evidence" value="ECO:0007669"/>
    <property type="project" value="TreeGrafter"/>
</dbReference>
<dbReference type="VEuPathDB" id="FungiDB:YALI1_A18286g"/>
<feature type="compositionally biased region" description="Low complexity" evidence="11">
    <location>
        <begin position="41"/>
        <end position="54"/>
    </location>
</feature>
<feature type="chain" id="PRO_5009110326" description="mRNA export factor MEX67" evidence="12">
    <location>
        <begin position="24"/>
        <end position="556"/>
    </location>
</feature>
<dbReference type="FunFam" id="3.80.10.10:FF:000296">
    <property type="entry name" value="mRNA export factor MEX67"/>
    <property type="match status" value="1"/>
</dbReference>
<dbReference type="Gene3D" id="3.80.10.10">
    <property type="entry name" value="Ribonuclease Inhibitor"/>
    <property type="match status" value="1"/>
</dbReference>
<dbReference type="VEuPathDB" id="FungiDB:YALI0_A18007g"/>
<evidence type="ECO:0000256" key="1">
    <source>
        <dbReference type="ARBA" id="ARBA00004123"/>
    </source>
</evidence>
<dbReference type="Pfam" id="PF22602">
    <property type="entry name" value="NXF_NTF2"/>
    <property type="match status" value="1"/>
</dbReference>
<reference evidence="15 16" key="1">
    <citation type="journal article" date="2016" name="PLoS ONE">
        <title>Sequence Assembly of Yarrowia lipolytica Strain W29/CLIB89 Shows Transposable Element Diversity.</title>
        <authorList>
            <person name="Magnan C."/>
            <person name="Yu J."/>
            <person name="Chang I."/>
            <person name="Jahn E."/>
            <person name="Kanomata Y."/>
            <person name="Wu J."/>
            <person name="Zeller M."/>
            <person name="Oakes M."/>
            <person name="Baldi P."/>
            <person name="Sandmeyer S."/>
        </authorList>
    </citation>
    <scope>NUCLEOTIDE SEQUENCE [LARGE SCALE GENOMIC DNA]</scope>
    <source>
        <strain evidence="16">CLIB89(W29)</strain>
    </source>
</reference>
<protein>
    <recommendedName>
        <fullName evidence="10">mRNA export factor MEX67</fullName>
    </recommendedName>
</protein>
<evidence type="ECO:0000256" key="3">
    <source>
        <dbReference type="ARBA" id="ARBA00022448"/>
    </source>
</evidence>
<dbReference type="EMBL" id="CP017553">
    <property type="protein sequence ID" value="AOW00802.1"/>
    <property type="molecule type" value="Genomic_DNA"/>
</dbReference>
<dbReference type="InterPro" id="IPR009060">
    <property type="entry name" value="UBA-like_sf"/>
</dbReference>
<evidence type="ECO:0000313" key="16">
    <source>
        <dbReference type="Proteomes" id="UP000182444"/>
    </source>
</evidence>
<dbReference type="PANTHER" id="PTHR10662:SF22">
    <property type="entry name" value="NUCLEAR RNA EXPORT FACTOR 1"/>
    <property type="match status" value="1"/>
</dbReference>
<evidence type="ECO:0000256" key="6">
    <source>
        <dbReference type="ARBA" id="ARBA00022737"/>
    </source>
</evidence>
<accession>A0A1D8N587</accession>
<dbReference type="SUPFAM" id="SSF52058">
    <property type="entry name" value="L domain-like"/>
    <property type="match status" value="1"/>
</dbReference>
<dbReference type="InterPro" id="IPR002075">
    <property type="entry name" value="NTF2_dom"/>
</dbReference>
<dbReference type="InterPro" id="IPR032675">
    <property type="entry name" value="LRR_dom_sf"/>
</dbReference>
<organism evidence="15 16">
    <name type="scientific">Yarrowia lipolytica</name>
    <name type="common">Candida lipolytica</name>
    <dbReference type="NCBI Taxonomy" id="4952"/>
    <lineage>
        <taxon>Eukaryota</taxon>
        <taxon>Fungi</taxon>
        <taxon>Dikarya</taxon>
        <taxon>Ascomycota</taxon>
        <taxon>Saccharomycotina</taxon>
        <taxon>Dipodascomycetes</taxon>
        <taxon>Dipodascales</taxon>
        <taxon>Dipodascales incertae sedis</taxon>
        <taxon>Yarrowia</taxon>
    </lineage>
</organism>
<evidence type="ECO:0000256" key="5">
    <source>
        <dbReference type="ARBA" id="ARBA00022614"/>
    </source>
</evidence>
<dbReference type="InterPro" id="IPR018222">
    <property type="entry name" value="Nuclear_transport_factor_2_euk"/>
</dbReference>
<keyword evidence="8" id="KW-0539">Nucleus</keyword>
<evidence type="ECO:0000256" key="12">
    <source>
        <dbReference type="SAM" id="SignalP"/>
    </source>
</evidence>
<dbReference type="Pfam" id="PF03943">
    <property type="entry name" value="TAP_C"/>
    <property type="match status" value="1"/>
</dbReference>
<comment type="similarity">
    <text evidence="2">Belongs to the NXF family.</text>
</comment>
<dbReference type="InterPro" id="IPR040736">
    <property type="entry name" value="Mex67_RRM"/>
</dbReference>
<dbReference type="Gene3D" id="3.10.450.50">
    <property type="match status" value="1"/>
</dbReference>
<comment type="function">
    <text evidence="9">Involved in the export of mRNA from the nucleus to the cytoplasm.</text>
</comment>
<dbReference type="GO" id="GO:0016973">
    <property type="term" value="P:poly(A)+ mRNA export from nucleus"/>
    <property type="evidence" value="ECO:0007669"/>
    <property type="project" value="TreeGrafter"/>
</dbReference>
<dbReference type="KEGG" id="yli:2906541"/>
<dbReference type="RefSeq" id="XP_500185.2">
    <property type="nucleotide sequence ID" value="XM_500185.3"/>
</dbReference>
<evidence type="ECO:0000256" key="10">
    <source>
        <dbReference type="ARBA" id="ARBA00069694"/>
    </source>
</evidence>
<keyword evidence="4" id="KW-0963">Cytoplasm</keyword>
<evidence type="ECO:0000256" key="8">
    <source>
        <dbReference type="ARBA" id="ARBA00023242"/>
    </source>
</evidence>
<keyword evidence="12" id="KW-0732">Signal</keyword>
<dbReference type="InterPro" id="IPR057125">
    <property type="entry name" value="NXF1/2/3/5-like_LRR"/>
</dbReference>
<evidence type="ECO:0000256" key="4">
    <source>
        <dbReference type="ARBA" id="ARBA00022490"/>
    </source>
</evidence>
<comment type="subcellular location">
    <subcellularLocation>
        <location evidence="1">Nucleus</location>
    </subcellularLocation>
</comment>
<evidence type="ECO:0000256" key="9">
    <source>
        <dbReference type="ARBA" id="ARBA00055253"/>
    </source>
</evidence>
<evidence type="ECO:0000256" key="2">
    <source>
        <dbReference type="ARBA" id="ARBA00009285"/>
    </source>
</evidence>
<dbReference type="InterPro" id="IPR030217">
    <property type="entry name" value="NXF_fam"/>
</dbReference>
<feature type="domain" description="NTF2" evidence="13">
    <location>
        <begin position="308"/>
        <end position="471"/>
    </location>
</feature>
<feature type="domain" description="TAP-C" evidence="14">
    <location>
        <begin position="502"/>
        <end position="556"/>
    </location>
</feature>